<dbReference type="SUPFAM" id="SSF53335">
    <property type="entry name" value="S-adenosyl-L-methionine-dependent methyltransferases"/>
    <property type="match status" value="1"/>
</dbReference>
<accession>A0A3B1ALL4</accession>
<proteinExistence type="predicted"/>
<organism evidence="2">
    <name type="scientific">hydrothermal vent metagenome</name>
    <dbReference type="NCBI Taxonomy" id="652676"/>
    <lineage>
        <taxon>unclassified sequences</taxon>
        <taxon>metagenomes</taxon>
        <taxon>ecological metagenomes</taxon>
    </lineage>
</organism>
<reference evidence="2" key="1">
    <citation type="submission" date="2018-06" db="EMBL/GenBank/DDBJ databases">
        <authorList>
            <person name="Zhirakovskaya E."/>
        </authorList>
    </citation>
    <scope>NUCLEOTIDE SEQUENCE</scope>
</reference>
<name>A0A3B1ALL4_9ZZZZ</name>
<evidence type="ECO:0008006" key="3">
    <source>
        <dbReference type="Google" id="ProtNLM"/>
    </source>
</evidence>
<evidence type="ECO:0000313" key="2">
    <source>
        <dbReference type="EMBL" id="VAX00338.1"/>
    </source>
</evidence>
<dbReference type="AlphaFoldDB" id="A0A3B1ALL4"/>
<protein>
    <recommendedName>
        <fullName evidence="3">Methyltransferase domain-containing protein</fullName>
    </recommendedName>
</protein>
<keyword evidence="1" id="KW-1133">Transmembrane helix</keyword>
<dbReference type="EMBL" id="UOFR01000075">
    <property type="protein sequence ID" value="VAX00338.1"/>
    <property type="molecule type" value="Genomic_DNA"/>
</dbReference>
<evidence type="ECO:0000256" key="1">
    <source>
        <dbReference type="SAM" id="Phobius"/>
    </source>
</evidence>
<feature type="transmembrane region" description="Helical" evidence="1">
    <location>
        <begin position="13"/>
        <end position="35"/>
    </location>
</feature>
<sequence>MTRNRTVFDGVQIYSRLLLFFYDTLIMRLLTPYVWRCKATNYLKLYHAYMTPNHADIGVGTGYCLDRCQYQPGQVRIALIDLQQNCLDYSARRLKRFSPEQYQRNALEPVHINAETFDSIALGGILHCIPGDMQDKGKVFDSFAPIMNETTCVFGYTILNKGVRKTHLSRVIFYVLQKLKVINGIHDSAEQLKIELHNRFHHSEVDVIGSVAIFVAKQPRSFSI</sequence>
<gene>
    <name evidence="2" type="ORF">MNBD_GAMMA21-653</name>
</gene>
<dbReference type="InterPro" id="IPR029063">
    <property type="entry name" value="SAM-dependent_MTases_sf"/>
</dbReference>
<keyword evidence="1" id="KW-0812">Transmembrane</keyword>
<keyword evidence="1" id="KW-0472">Membrane</keyword>
<dbReference type="Gene3D" id="3.40.50.150">
    <property type="entry name" value="Vaccinia Virus protein VP39"/>
    <property type="match status" value="1"/>
</dbReference>